<evidence type="ECO:0008006" key="4">
    <source>
        <dbReference type="Google" id="ProtNLM"/>
    </source>
</evidence>
<evidence type="ECO:0000313" key="2">
    <source>
        <dbReference type="EMBL" id="PVU92247.1"/>
    </source>
</evidence>
<feature type="compositionally biased region" description="Polar residues" evidence="1">
    <location>
        <begin position="180"/>
        <end position="242"/>
    </location>
</feature>
<dbReference type="PANTHER" id="PTHR21054:SF2">
    <property type="entry name" value="MIP04191P"/>
    <property type="match status" value="1"/>
</dbReference>
<keyword evidence="3" id="KW-1185">Reference proteome</keyword>
<feature type="compositionally biased region" description="Pro residues" evidence="1">
    <location>
        <begin position="103"/>
        <end position="112"/>
    </location>
</feature>
<dbReference type="PANTHER" id="PTHR21054">
    <property type="entry name" value="ZINC METALLOPROTEINASE-RELATED"/>
    <property type="match status" value="1"/>
</dbReference>
<reference evidence="2 3" key="1">
    <citation type="journal article" date="2018" name="MBio">
        <title>Comparative Genomics Reveals the Core Gene Toolbox for the Fungus-Insect Symbiosis.</title>
        <authorList>
            <person name="Wang Y."/>
            <person name="Stata M."/>
            <person name="Wang W."/>
            <person name="Stajich J.E."/>
            <person name="White M.M."/>
            <person name="Moncalvo J.M."/>
        </authorList>
    </citation>
    <scope>NUCLEOTIDE SEQUENCE [LARGE SCALE GENOMIC DNA]</scope>
    <source>
        <strain evidence="2 3">SWE-8-4</strain>
    </source>
</reference>
<feature type="compositionally biased region" description="Low complexity" evidence="1">
    <location>
        <begin position="113"/>
        <end position="133"/>
    </location>
</feature>
<feature type="region of interest" description="Disordered" evidence="1">
    <location>
        <begin position="15"/>
        <end position="242"/>
    </location>
</feature>
<dbReference type="InterPro" id="IPR036404">
    <property type="entry name" value="Jacalin-like_lectin_dom_sf"/>
</dbReference>
<evidence type="ECO:0000313" key="3">
    <source>
        <dbReference type="Proteomes" id="UP000245383"/>
    </source>
</evidence>
<dbReference type="SUPFAM" id="SSF51101">
    <property type="entry name" value="Mannose-binding lectins"/>
    <property type="match status" value="1"/>
</dbReference>
<dbReference type="InterPro" id="IPR053002">
    <property type="entry name" value="Metalloproteinase_M10B"/>
</dbReference>
<dbReference type="EMBL" id="MBFR01000169">
    <property type="protein sequence ID" value="PVU92247.1"/>
    <property type="molecule type" value="Genomic_DNA"/>
</dbReference>
<sequence>MSNVTKLKSYLSNLANKAGISTSETKKQAQSTTPSDLYPGNSSRPQHTPASASPYAANTPSQTSPSFPNDYQPHSSSQYPSYPPQPQTGMLPEFANLHNLYPPHAPMPPNPYQQPFEQPYNSYNPYNSNQQPSEHNQNTQSPAISLPVLQKPSDHSNSATSEIDKPLNHQDNSKLDSAVPATNQASFSELSQHPKQQTNPSNGPNVSTLEHNNNFNQPADTPNIPLTSMGEQHTFNQPADSSNIPAISLEQNLKNLNIQKQINDNSQDFAASTSENNFKDFSSDNNQQANLNQNIDLAQLNHQADSQSAPQYINFTNIVSGQLVHHRFLIVHGKLETGTQENGVIMVIHPYFPFMEYEIKSNYFKAIVELENGDNNIVFKYRSNKGLNIEQKLLIKMMPNLDKPPLQIAIVLGKDSTGMYDIDPEKIMPPKNWLNDAISRLRCAVYLWQAFTAEQMRRNGYGFRTFRLEEEYSPDTMTNRDKFSRMNLKVHVLRSELTVSQIQDKERAQQWNPPPGYERKIDDSQFDVASRAIDAYGGPLLGDRRYIAALSIDSHWSPDLKVALGHAALGGGSDSRKLGVFGSHLMYGWPSCIEEVVPFFNDTTQINTKFISDDGNSGLGYWRSANVGMGAFLHEVGHLLTMPHSPSGIMSRGFDNFNRTFCVSEPKNQGPIKPEDELGSHWHKTDIIRLRYHPLFTLPGEKQPSIISAKPVFYLINNGLLVQSKDGISMIECYVNDYVVRHAEFTLENLSQRKDGRIVTFTPEERSMENPTSIIIDLGYWKKLTSYKESDNIKFEVTTKQQGLSQIDNVYDFIRKNTITMPNGLLQYATAIQGRIPDSDETHDAFFLPDSESFLNIPNGSKLSSLSKIRNINAHFNLNDYTISAIEFVTANGKSTFIGNTGSRGSRVVRFNIPEDDGLQSIAIRSGYWVDGFEFKTRKGLSSGMIGGNGGSLATITAPPGHIITGMRAYAGEWIDGLVVFYARIE</sequence>
<comment type="caution">
    <text evidence="2">The sequence shown here is derived from an EMBL/GenBank/DDBJ whole genome shotgun (WGS) entry which is preliminary data.</text>
</comment>
<proteinExistence type="predicted"/>
<protein>
    <recommendedName>
        <fullName evidence="4">Jacalin-type lectin domain-containing protein</fullName>
    </recommendedName>
</protein>
<dbReference type="InterPro" id="IPR021917">
    <property type="entry name" value="Unchr_Zn-peptidase-like"/>
</dbReference>
<dbReference type="OrthoDB" id="74460at2759"/>
<dbReference type="AlphaFoldDB" id="A0A2T9YIU5"/>
<name>A0A2T9YIU5_9FUNG</name>
<evidence type="ECO:0000256" key="1">
    <source>
        <dbReference type="SAM" id="MobiDB-lite"/>
    </source>
</evidence>
<dbReference type="Proteomes" id="UP000245383">
    <property type="component" value="Unassembled WGS sequence"/>
</dbReference>
<dbReference type="Gene3D" id="2.100.10.30">
    <property type="entry name" value="Jacalin-like lectin domain"/>
    <property type="match status" value="1"/>
</dbReference>
<feature type="compositionally biased region" description="Polar residues" evidence="1">
    <location>
        <begin position="15"/>
        <end position="69"/>
    </location>
</feature>
<dbReference type="Pfam" id="PF12044">
    <property type="entry name" value="Metallopep"/>
    <property type="match status" value="1"/>
</dbReference>
<accession>A0A2T9YIU5</accession>
<feature type="compositionally biased region" description="Basic and acidic residues" evidence="1">
    <location>
        <begin position="162"/>
        <end position="174"/>
    </location>
</feature>
<organism evidence="2 3">
    <name type="scientific">Smittium simulii</name>
    <dbReference type="NCBI Taxonomy" id="133385"/>
    <lineage>
        <taxon>Eukaryota</taxon>
        <taxon>Fungi</taxon>
        <taxon>Fungi incertae sedis</taxon>
        <taxon>Zoopagomycota</taxon>
        <taxon>Kickxellomycotina</taxon>
        <taxon>Harpellomycetes</taxon>
        <taxon>Harpellales</taxon>
        <taxon>Legeriomycetaceae</taxon>
        <taxon>Smittium</taxon>
    </lineage>
</organism>
<feature type="compositionally biased region" description="Polar residues" evidence="1">
    <location>
        <begin position="134"/>
        <end position="143"/>
    </location>
</feature>
<feature type="compositionally biased region" description="Low complexity" evidence="1">
    <location>
        <begin position="71"/>
        <end position="80"/>
    </location>
</feature>
<gene>
    <name evidence="2" type="ORF">BB561_003952</name>
</gene>
<dbReference type="GO" id="GO:0005737">
    <property type="term" value="C:cytoplasm"/>
    <property type="evidence" value="ECO:0007669"/>
    <property type="project" value="TreeGrafter"/>
</dbReference>